<organism evidence="2 4">
    <name type="scientific">Kurthia zopfii</name>
    <dbReference type="NCBI Taxonomy" id="1650"/>
    <lineage>
        <taxon>Bacteria</taxon>
        <taxon>Bacillati</taxon>
        <taxon>Bacillota</taxon>
        <taxon>Bacilli</taxon>
        <taxon>Bacillales</taxon>
        <taxon>Caryophanaceae</taxon>
        <taxon>Kurthia</taxon>
    </lineage>
</organism>
<evidence type="ECO:0000313" key="2">
    <source>
        <dbReference type="EMBL" id="STX10852.1"/>
    </source>
</evidence>
<dbReference type="InterPro" id="IPR022496">
    <property type="entry name" value="T6A_TsaB"/>
</dbReference>
<dbReference type="GO" id="GO:0002949">
    <property type="term" value="P:tRNA threonylcarbamoyladenosine modification"/>
    <property type="evidence" value="ECO:0007669"/>
    <property type="project" value="InterPro"/>
</dbReference>
<proteinExistence type="predicted"/>
<dbReference type="Pfam" id="PF00814">
    <property type="entry name" value="TsaD"/>
    <property type="match status" value="1"/>
</dbReference>
<evidence type="ECO:0000313" key="4">
    <source>
        <dbReference type="Proteomes" id="UP000254330"/>
    </source>
</evidence>
<dbReference type="OrthoDB" id="9784166at2"/>
<sequence length="239" mass="26142">MIWLGIDTSNTPLAVAIVKDGQIVAEEVSNIKLNHSGGAMPAIERLFSRTKIAPAELSAIAVSEGPGSYTGVRIGVTLAKTLAWTLKIPVVGVSSLKVLAANVPYFPEIICSLMDARRKNVYAGAFDGSNHLENVVEDGHYSMEDLLSRLKPLNKEVLFVGHDVEQFWETIQESLGEMAIRAPFTCDLPHASQLIALAQQLPLPSPEDVHQFVPTYKRIAEAEANWIKDQKAKKQNDSL</sequence>
<protein>
    <submittedName>
        <fullName evidence="2">UGMP family protein</fullName>
    </submittedName>
    <submittedName>
        <fullName evidence="3">tRNA threonylcarbamoyladenosine biosynthesis protein TsaB</fullName>
    </submittedName>
</protein>
<dbReference type="RefSeq" id="WP_109350882.1">
    <property type="nucleotide sequence ID" value="NZ_BJUE01000088.1"/>
</dbReference>
<evidence type="ECO:0000313" key="3">
    <source>
        <dbReference type="EMBL" id="TDR32416.1"/>
    </source>
</evidence>
<feature type="domain" description="Gcp-like" evidence="1">
    <location>
        <begin position="33"/>
        <end position="226"/>
    </location>
</feature>
<dbReference type="EMBL" id="UGNP01000001">
    <property type="protein sequence ID" value="STX10852.1"/>
    <property type="molecule type" value="Genomic_DNA"/>
</dbReference>
<dbReference type="InterPro" id="IPR000905">
    <property type="entry name" value="Gcp-like_dom"/>
</dbReference>
<dbReference type="NCBIfam" id="TIGR03725">
    <property type="entry name" value="T6A_YeaZ"/>
    <property type="match status" value="1"/>
</dbReference>
<name>A0A2U3A9G7_9BACL</name>
<dbReference type="SUPFAM" id="SSF53067">
    <property type="entry name" value="Actin-like ATPase domain"/>
    <property type="match status" value="2"/>
</dbReference>
<accession>A0A2U3A9G7</accession>
<gene>
    <name evidence="2" type="primary">ydiC</name>
    <name evidence="3" type="ORF">DFR61_1645</name>
    <name evidence="2" type="ORF">NCTC10597_02632</name>
</gene>
<reference evidence="2 4" key="1">
    <citation type="submission" date="2018-06" db="EMBL/GenBank/DDBJ databases">
        <authorList>
            <consortium name="Pathogen Informatics"/>
            <person name="Doyle S."/>
        </authorList>
    </citation>
    <scope>NUCLEOTIDE SEQUENCE [LARGE SCALE GENOMIC DNA]</scope>
    <source>
        <strain evidence="2 4">NCTC10597</strain>
    </source>
</reference>
<dbReference type="CDD" id="cd24032">
    <property type="entry name" value="ASKHA_NBD_TsaB"/>
    <property type="match status" value="1"/>
</dbReference>
<dbReference type="Proteomes" id="UP000294641">
    <property type="component" value="Unassembled WGS sequence"/>
</dbReference>
<reference evidence="3 5" key="2">
    <citation type="submission" date="2019-03" db="EMBL/GenBank/DDBJ databases">
        <title>Genomic Encyclopedia of Type Strains, Phase IV (KMG-IV): sequencing the most valuable type-strain genomes for metagenomic binning, comparative biology and taxonomic classification.</title>
        <authorList>
            <person name="Goeker M."/>
        </authorList>
    </citation>
    <scope>NUCLEOTIDE SEQUENCE [LARGE SCALE GENOMIC DNA]</scope>
    <source>
        <strain evidence="3 5">DSM 20580</strain>
    </source>
</reference>
<dbReference type="Proteomes" id="UP000254330">
    <property type="component" value="Unassembled WGS sequence"/>
</dbReference>
<comment type="caution">
    <text evidence="2">The sequence shown here is derived from an EMBL/GenBank/DDBJ whole genome shotgun (WGS) entry which is preliminary data.</text>
</comment>
<keyword evidence="5" id="KW-1185">Reference proteome</keyword>
<dbReference type="Gene3D" id="3.30.420.40">
    <property type="match status" value="2"/>
</dbReference>
<dbReference type="InterPro" id="IPR043129">
    <property type="entry name" value="ATPase_NBD"/>
</dbReference>
<dbReference type="EMBL" id="SNZG01000064">
    <property type="protein sequence ID" value="TDR32416.1"/>
    <property type="molecule type" value="Genomic_DNA"/>
</dbReference>
<dbReference type="GO" id="GO:0005829">
    <property type="term" value="C:cytosol"/>
    <property type="evidence" value="ECO:0007669"/>
    <property type="project" value="TreeGrafter"/>
</dbReference>
<dbReference type="PANTHER" id="PTHR11735:SF11">
    <property type="entry name" value="TRNA THREONYLCARBAMOYLADENOSINE BIOSYNTHESIS PROTEIN TSAB"/>
    <property type="match status" value="1"/>
</dbReference>
<evidence type="ECO:0000313" key="5">
    <source>
        <dbReference type="Proteomes" id="UP000294641"/>
    </source>
</evidence>
<dbReference type="PANTHER" id="PTHR11735">
    <property type="entry name" value="TRNA N6-ADENOSINE THREONYLCARBAMOYLTRANSFERASE"/>
    <property type="match status" value="1"/>
</dbReference>
<evidence type="ECO:0000259" key="1">
    <source>
        <dbReference type="Pfam" id="PF00814"/>
    </source>
</evidence>
<dbReference type="AlphaFoldDB" id="A0A2U3A9G7"/>